<feature type="chain" id="PRO_5045038119" evidence="1">
    <location>
        <begin position="33"/>
        <end position="231"/>
    </location>
</feature>
<dbReference type="EMBL" id="AP027732">
    <property type="protein sequence ID" value="BDZ49695.1"/>
    <property type="molecule type" value="Genomic_DNA"/>
</dbReference>
<evidence type="ECO:0000313" key="3">
    <source>
        <dbReference type="Proteomes" id="UP001321486"/>
    </source>
</evidence>
<evidence type="ECO:0000313" key="2">
    <source>
        <dbReference type="EMBL" id="BDZ49695.1"/>
    </source>
</evidence>
<evidence type="ECO:0000256" key="1">
    <source>
        <dbReference type="SAM" id="SignalP"/>
    </source>
</evidence>
<sequence>MMNRRTIRFAFAVSTVCLTGILTALTVAPAHAFVAGPNELSAQLKVQLHKHLAEGGIPLDVQESLIAKMEAGKQLDSFTGAAPIESFIDETADMPQTVSVFADGSRRITAVELPADAGAARTGLSGCVSSSGWKINCKISVWDPISSAKFTIDYQTSTSSKAKVRSFRGASCAVVGIPSSCSLPSPTGIARAAQSSAGSAWARVTYKAQSGPLHAKGEFGIRVTGTNVSVY</sequence>
<protein>
    <submittedName>
        <fullName evidence="2">Uncharacterized protein</fullName>
    </submittedName>
</protein>
<proteinExistence type="predicted"/>
<keyword evidence="3" id="KW-1185">Reference proteome</keyword>
<keyword evidence="1" id="KW-0732">Signal</keyword>
<organism evidence="2 3">
    <name type="scientific">Frondihabitans sucicola</name>
    <dbReference type="NCBI Taxonomy" id="1268041"/>
    <lineage>
        <taxon>Bacteria</taxon>
        <taxon>Bacillati</taxon>
        <taxon>Actinomycetota</taxon>
        <taxon>Actinomycetes</taxon>
        <taxon>Micrococcales</taxon>
        <taxon>Microbacteriaceae</taxon>
        <taxon>Frondihabitans</taxon>
    </lineage>
</organism>
<accession>A0ABN6Y1E9</accession>
<feature type="signal peptide" evidence="1">
    <location>
        <begin position="1"/>
        <end position="32"/>
    </location>
</feature>
<gene>
    <name evidence="2" type="ORF">GCM10025867_19360</name>
</gene>
<dbReference type="Proteomes" id="UP001321486">
    <property type="component" value="Chromosome"/>
</dbReference>
<reference evidence="3" key="1">
    <citation type="journal article" date="2019" name="Int. J. Syst. Evol. Microbiol.">
        <title>The Global Catalogue of Microorganisms (GCM) 10K type strain sequencing project: providing services to taxonomists for standard genome sequencing and annotation.</title>
        <authorList>
            <consortium name="The Broad Institute Genomics Platform"/>
            <consortium name="The Broad Institute Genome Sequencing Center for Infectious Disease"/>
            <person name="Wu L."/>
            <person name="Ma J."/>
        </authorList>
    </citation>
    <scope>NUCLEOTIDE SEQUENCE [LARGE SCALE GENOMIC DNA]</scope>
    <source>
        <strain evidence="3">NBRC 108728</strain>
    </source>
</reference>
<name>A0ABN6Y1E9_9MICO</name>